<keyword evidence="3" id="KW-0175">Coiled coil</keyword>
<dbReference type="PANTHER" id="PTHR43343">
    <property type="entry name" value="PEPTIDASE S12"/>
    <property type="match status" value="1"/>
</dbReference>
<keyword evidence="2" id="KW-0378">Hydrolase</keyword>
<evidence type="ECO:0000256" key="4">
    <source>
        <dbReference type="SAM" id="SignalP"/>
    </source>
</evidence>
<dbReference type="GO" id="GO:0008233">
    <property type="term" value="F:peptidase activity"/>
    <property type="evidence" value="ECO:0007669"/>
    <property type="project" value="UniProtKB-KW"/>
</dbReference>
<dbReference type="Gene3D" id="2.40.10.120">
    <property type="match status" value="1"/>
</dbReference>
<evidence type="ECO:0000256" key="3">
    <source>
        <dbReference type="SAM" id="Coils"/>
    </source>
</evidence>
<evidence type="ECO:0000256" key="2">
    <source>
        <dbReference type="ARBA" id="ARBA00022801"/>
    </source>
</evidence>
<name>A0A2M8LDD0_9BACT</name>
<gene>
    <name evidence="5" type="ORF">COV01_01195</name>
</gene>
<dbReference type="PANTHER" id="PTHR43343:SF3">
    <property type="entry name" value="PROTEASE DO-LIKE 8, CHLOROPLASTIC"/>
    <property type="match status" value="1"/>
</dbReference>
<evidence type="ECO:0008006" key="7">
    <source>
        <dbReference type="Google" id="ProtNLM"/>
    </source>
</evidence>
<organism evidence="5 6">
    <name type="scientific">Candidatus Taylorbacteria bacterium CG10_big_fil_rev_8_21_14_0_10_41_48</name>
    <dbReference type="NCBI Taxonomy" id="1975024"/>
    <lineage>
        <taxon>Bacteria</taxon>
        <taxon>Candidatus Tayloriibacteriota</taxon>
    </lineage>
</organism>
<feature type="chain" id="PRO_5014773377" description="Serine protease" evidence="4">
    <location>
        <begin position="22"/>
        <end position="490"/>
    </location>
</feature>
<keyword evidence="4" id="KW-0732">Signal</keyword>
<comment type="caution">
    <text evidence="5">The sequence shown here is derived from an EMBL/GenBank/DDBJ whole genome shotgun (WGS) entry which is preliminary data.</text>
</comment>
<keyword evidence="1" id="KW-0645">Protease</keyword>
<dbReference type="Pfam" id="PF13365">
    <property type="entry name" value="Trypsin_2"/>
    <property type="match status" value="1"/>
</dbReference>
<proteinExistence type="predicted"/>
<evidence type="ECO:0000313" key="5">
    <source>
        <dbReference type="EMBL" id="PJE74629.1"/>
    </source>
</evidence>
<dbReference type="Proteomes" id="UP000228700">
    <property type="component" value="Unassembled WGS sequence"/>
</dbReference>
<dbReference type="InterPro" id="IPR051201">
    <property type="entry name" value="Chloro_Bact_Ser_Proteases"/>
</dbReference>
<feature type="signal peptide" evidence="4">
    <location>
        <begin position="1"/>
        <end position="21"/>
    </location>
</feature>
<sequence>MKKATFLLVFGLILVPATASASWWNPLTWKVFHQNDVVSEDVEEIASTTEKTFALPTTDDLYRRIAELEAKLEEARVSLQKQAIIASVTKKAAPVVAQSSPVSSGLSDDTVSEKVKPAIVLVETSVGSASGVVIDSRGYVVTNAHIILEPNTGVSINRILDDVTVFLSGKKYTAIVIGVDESSDIAIVKMTKSTTYPYIKPNYDAGLSVGQKAYVFSMPVGSVTIGYGTVSGVVTKKSDTSIEINTDKKPFDTGGAMVNDAGGFIGVAHNSSCKVLEEGKTCLKYTVTTDVLKSRISKLMLGMQLFKNKKQTKEERLVGGALLGMYNNIKGSQAIDFGIAIATGKNSFDDFNTKLGKDVDGHITRLYLAKLVSVADALHKASDVLKDQSYNLRTFLINENLTVSALTDYQQSIIKGIQVENEAKLKEYTAKVSFWSAQKNEYDGHLTNWADVSQNYLLEEGAFVESAAKYILTERERILNTFSGENVDVF</sequence>
<evidence type="ECO:0000313" key="6">
    <source>
        <dbReference type="Proteomes" id="UP000228700"/>
    </source>
</evidence>
<evidence type="ECO:0000256" key="1">
    <source>
        <dbReference type="ARBA" id="ARBA00022670"/>
    </source>
</evidence>
<feature type="coiled-coil region" evidence="3">
    <location>
        <begin position="58"/>
        <end position="85"/>
    </location>
</feature>
<dbReference type="EMBL" id="PFEQ01000001">
    <property type="protein sequence ID" value="PJE74629.1"/>
    <property type="molecule type" value="Genomic_DNA"/>
</dbReference>
<reference evidence="6" key="1">
    <citation type="submission" date="2017-09" db="EMBL/GenBank/DDBJ databases">
        <title>Depth-based differentiation of microbial function through sediment-hosted aquifers and enrichment of novel symbionts in the deep terrestrial subsurface.</title>
        <authorList>
            <person name="Probst A.J."/>
            <person name="Ladd B."/>
            <person name="Jarett J.K."/>
            <person name="Geller-Mcgrath D.E."/>
            <person name="Sieber C.M.K."/>
            <person name="Emerson J.B."/>
            <person name="Anantharaman K."/>
            <person name="Thomas B.C."/>
            <person name="Malmstrom R."/>
            <person name="Stieglmeier M."/>
            <person name="Klingl A."/>
            <person name="Woyke T."/>
            <person name="Ryan C.M."/>
            <person name="Banfield J.F."/>
        </authorList>
    </citation>
    <scope>NUCLEOTIDE SEQUENCE [LARGE SCALE GENOMIC DNA]</scope>
</reference>
<dbReference type="InterPro" id="IPR009003">
    <property type="entry name" value="Peptidase_S1_PA"/>
</dbReference>
<protein>
    <recommendedName>
        <fullName evidence="7">Serine protease</fullName>
    </recommendedName>
</protein>
<dbReference type="GO" id="GO:0006508">
    <property type="term" value="P:proteolysis"/>
    <property type="evidence" value="ECO:0007669"/>
    <property type="project" value="UniProtKB-KW"/>
</dbReference>
<dbReference type="AlphaFoldDB" id="A0A2M8LDD0"/>
<dbReference type="SUPFAM" id="SSF50494">
    <property type="entry name" value="Trypsin-like serine proteases"/>
    <property type="match status" value="1"/>
</dbReference>
<accession>A0A2M8LDD0</accession>